<dbReference type="CDD" id="cd03235">
    <property type="entry name" value="ABC_Metallic_Cations"/>
    <property type="match status" value="1"/>
</dbReference>
<accession>A0A510J8Q0</accession>
<evidence type="ECO:0000313" key="7">
    <source>
        <dbReference type="Proteomes" id="UP000321606"/>
    </source>
</evidence>
<name>A0A510J8Q0_9FUSO</name>
<evidence type="ECO:0000256" key="3">
    <source>
        <dbReference type="ARBA" id="ARBA00022741"/>
    </source>
</evidence>
<dbReference type="Gene3D" id="3.40.50.300">
    <property type="entry name" value="P-loop containing nucleotide triphosphate hydrolases"/>
    <property type="match status" value="1"/>
</dbReference>
<organism evidence="6 7">
    <name type="scientific">Pseudoleptotrichia goodfellowii</name>
    <dbReference type="NCBI Taxonomy" id="157692"/>
    <lineage>
        <taxon>Bacteria</taxon>
        <taxon>Fusobacteriati</taxon>
        <taxon>Fusobacteriota</taxon>
        <taxon>Fusobacteriia</taxon>
        <taxon>Fusobacteriales</taxon>
        <taxon>Leptotrichiaceae</taxon>
        <taxon>Pseudoleptotrichia</taxon>
    </lineage>
</organism>
<dbReference type="Proteomes" id="UP000321606">
    <property type="component" value="Chromosome"/>
</dbReference>
<dbReference type="GO" id="GO:0016887">
    <property type="term" value="F:ATP hydrolysis activity"/>
    <property type="evidence" value="ECO:0007669"/>
    <property type="project" value="InterPro"/>
</dbReference>
<dbReference type="InterPro" id="IPR050153">
    <property type="entry name" value="Metal_Ion_Import_ABC"/>
</dbReference>
<evidence type="ECO:0000259" key="5">
    <source>
        <dbReference type="PROSITE" id="PS50893"/>
    </source>
</evidence>
<dbReference type="PANTHER" id="PTHR42734">
    <property type="entry name" value="METAL TRANSPORT SYSTEM ATP-BINDING PROTEIN TM_0124-RELATED"/>
    <property type="match status" value="1"/>
</dbReference>
<dbReference type="SMART" id="SM00382">
    <property type="entry name" value="AAA"/>
    <property type="match status" value="1"/>
</dbReference>
<feature type="domain" description="ABC transporter" evidence="5">
    <location>
        <begin position="9"/>
        <end position="227"/>
    </location>
</feature>
<dbReference type="OrthoDB" id="9806726at2"/>
<dbReference type="GO" id="GO:0005524">
    <property type="term" value="F:ATP binding"/>
    <property type="evidence" value="ECO:0007669"/>
    <property type="project" value="UniProtKB-KW"/>
</dbReference>
<evidence type="ECO:0000313" key="6">
    <source>
        <dbReference type="EMBL" id="BBM35557.1"/>
    </source>
</evidence>
<dbReference type="STRING" id="714315.GCA_000516535_00485"/>
<evidence type="ECO:0000256" key="4">
    <source>
        <dbReference type="ARBA" id="ARBA00022840"/>
    </source>
</evidence>
<dbReference type="SUPFAM" id="SSF52540">
    <property type="entry name" value="P-loop containing nucleoside triphosphate hydrolases"/>
    <property type="match status" value="1"/>
</dbReference>
<evidence type="ECO:0000256" key="2">
    <source>
        <dbReference type="ARBA" id="ARBA00022448"/>
    </source>
</evidence>
<sequence>MSNSEEKLISVKDLNFKYHNEIILENISFDIIKGQNVAILGRNGGGKSTLIKVLLGFLKKKSGEIRFFIDKKKIGYLPQIREFDASFPINIFDLVISGLTDKKNLFRRFNEEEKKKTENLLKEFGISHLKDKLISEVSGGQLQRALIARALVSSPEIIFLDEPESFLDKEFEFKLFEKIKKLSNSTLVIISHEMEKIYNYVDSIFIVEGTIKTYKNKKAFYDSEDNTHRH</sequence>
<comment type="similarity">
    <text evidence="1">Belongs to the ABC transporter superfamily.</text>
</comment>
<dbReference type="Pfam" id="PF00005">
    <property type="entry name" value="ABC_tran"/>
    <property type="match status" value="1"/>
</dbReference>
<evidence type="ECO:0000256" key="1">
    <source>
        <dbReference type="ARBA" id="ARBA00005417"/>
    </source>
</evidence>
<dbReference type="PROSITE" id="PS00211">
    <property type="entry name" value="ABC_TRANSPORTER_1"/>
    <property type="match status" value="1"/>
</dbReference>
<dbReference type="InterPro" id="IPR003593">
    <property type="entry name" value="AAA+_ATPase"/>
</dbReference>
<dbReference type="InterPro" id="IPR003439">
    <property type="entry name" value="ABC_transporter-like_ATP-bd"/>
</dbReference>
<protein>
    <submittedName>
        <fullName evidence="6">ABC transporter</fullName>
    </submittedName>
</protein>
<dbReference type="PROSITE" id="PS50893">
    <property type="entry name" value="ABC_TRANSPORTER_2"/>
    <property type="match status" value="1"/>
</dbReference>
<dbReference type="PANTHER" id="PTHR42734:SF17">
    <property type="entry name" value="METAL TRANSPORT SYSTEM ATP-BINDING PROTEIN TM_0124-RELATED"/>
    <property type="match status" value="1"/>
</dbReference>
<dbReference type="InterPro" id="IPR027417">
    <property type="entry name" value="P-loop_NTPase"/>
</dbReference>
<dbReference type="EMBL" id="AP019822">
    <property type="protein sequence ID" value="BBM35557.1"/>
    <property type="molecule type" value="Genomic_DNA"/>
</dbReference>
<dbReference type="AlphaFoldDB" id="A0A510J8Q0"/>
<keyword evidence="3" id="KW-0547">Nucleotide-binding</keyword>
<dbReference type="KEGG" id="lgo:JCM16774_0482"/>
<keyword evidence="4" id="KW-0067">ATP-binding</keyword>
<proteinExistence type="inferred from homology"/>
<dbReference type="InterPro" id="IPR017871">
    <property type="entry name" value="ABC_transporter-like_CS"/>
</dbReference>
<dbReference type="RefSeq" id="WP_026737096.1">
    <property type="nucleotide sequence ID" value="NZ_AP019822.1"/>
</dbReference>
<keyword evidence="2" id="KW-0813">Transport</keyword>
<reference evidence="6 7" key="1">
    <citation type="submission" date="2019-07" db="EMBL/GenBank/DDBJ databases">
        <title>Complete Genome Sequence of Leptotrichia goodfellowii Strain JCM 16774.</title>
        <authorList>
            <person name="Watanabe S."/>
            <person name="Cui L."/>
        </authorList>
    </citation>
    <scope>NUCLEOTIDE SEQUENCE [LARGE SCALE GENOMIC DNA]</scope>
    <source>
        <strain evidence="6 7">JCM16774</strain>
    </source>
</reference>
<gene>
    <name evidence="6" type="ORF">JCM16774_0482</name>
</gene>